<sequence length="275" mass="30436">MKRRIKIVDTTLRDGEQCPGVVFSPSDKVRLALFLDSIGVSEIEAGIYDVGTEGVHYISEIMKKKKQAAISLWSKLNPENVEESARQKPDLIHIGTPVSYAQIYNKLGKNKKWIENSLQECMEVARNYNIPITVGLEDASRADVAFLVSLIRLMRQKGVETIRLADTVGVLFPRRAGELVREIKQTGIMIEVHEHNDFGMAVANSMVMALSGADMVDGTLLGIGERAGNCNLYEFVHSAARKFDLNVSSADIKKGENLLKSIMNGGKKNDSENQI</sequence>
<evidence type="ECO:0000256" key="1">
    <source>
        <dbReference type="ARBA" id="ARBA00022679"/>
    </source>
</evidence>
<dbReference type="PANTHER" id="PTHR42880">
    <property type="entry name" value="HOMOCITRATE SYNTHASE"/>
    <property type="match status" value="1"/>
</dbReference>
<dbReference type="AlphaFoldDB" id="A0A2S6HWL0"/>
<dbReference type="GO" id="GO:0019752">
    <property type="term" value="P:carboxylic acid metabolic process"/>
    <property type="evidence" value="ECO:0007669"/>
    <property type="project" value="InterPro"/>
</dbReference>
<evidence type="ECO:0000259" key="3">
    <source>
        <dbReference type="PROSITE" id="PS50991"/>
    </source>
</evidence>
<dbReference type="InterPro" id="IPR000891">
    <property type="entry name" value="PYR_CT"/>
</dbReference>
<comment type="caution">
    <text evidence="4">The sequence shown here is derived from an EMBL/GenBank/DDBJ whole genome shotgun (WGS) entry which is preliminary data.</text>
</comment>
<gene>
    <name evidence="4" type="ORF">BXY41_10278</name>
</gene>
<dbReference type="OrthoDB" id="9804858at2"/>
<accession>A0A2S6HWL0</accession>
<reference evidence="4 5" key="1">
    <citation type="submission" date="2018-02" db="EMBL/GenBank/DDBJ databases">
        <title>Genomic Encyclopedia of Archaeal and Bacterial Type Strains, Phase II (KMG-II): from individual species to whole genera.</title>
        <authorList>
            <person name="Goeker M."/>
        </authorList>
    </citation>
    <scope>NUCLEOTIDE SEQUENCE [LARGE SCALE GENOMIC DNA]</scope>
    <source>
        <strain evidence="4 5">DSM 3808</strain>
    </source>
</reference>
<protein>
    <submittedName>
        <fullName evidence="4">Homocitrate synthase NifV</fullName>
    </submittedName>
</protein>
<dbReference type="Proteomes" id="UP000237749">
    <property type="component" value="Unassembled WGS sequence"/>
</dbReference>
<evidence type="ECO:0000313" key="4">
    <source>
        <dbReference type="EMBL" id="PPK82390.1"/>
    </source>
</evidence>
<proteinExistence type="inferred from homology"/>
<dbReference type="SUPFAM" id="SSF51569">
    <property type="entry name" value="Aldolase"/>
    <property type="match status" value="1"/>
</dbReference>
<dbReference type="PROSITE" id="PS00816">
    <property type="entry name" value="AIPM_HOMOCIT_SYNTH_2"/>
    <property type="match status" value="1"/>
</dbReference>
<evidence type="ECO:0000256" key="2">
    <source>
        <dbReference type="RuleBase" id="RU003523"/>
    </source>
</evidence>
<organism evidence="4 5">
    <name type="scientific">Lacrimispora xylanisolvens</name>
    <dbReference type="NCBI Taxonomy" id="384636"/>
    <lineage>
        <taxon>Bacteria</taxon>
        <taxon>Bacillati</taxon>
        <taxon>Bacillota</taxon>
        <taxon>Clostridia</taxon>
        <taxon>Lachnospirales</taxon>
        <taxon>Lachnospiraceae</taxon>
        <taxon>Lacrimispora</taxon>
    </lineage>
</organism>
<comment type="similarity">
    <text evidence="2">Belongs to the alpha-IPM synthase/homocitrate synthase family.</text>
</comment>
<evidence type="ECO:0000313" key="5">
    <source>
        <dbReference type="Proteomes" id="UP000237749"/>
    </source>
</evidence>
<dbReference type="Gene3D" id="3.20.20.70">
    <property type="entry name" value="Aldolase class I"/>
    <property type="match status" value="1"/>
</dbReference>
<dbReference type="PROSITE" id="PS50991">
    <property type="entry name" value="PYR_CT"/>
    <property type="match status" value="1"/>
</dbReference>
<name>A0A2S6HWL0_9FIRM</name>
<dbReference type="RefSeq" id="WP_104434807.1">
    <property type="nucleotide sequence ID" value="NZ_PTJA01000002.1"/>
</dbReference>
<dbReference type="Pfam" id="PF00682">
    <property type="entry name" value="HMGL-like"/>
    <property type="match status" value="1"/>
</dbReference>
<dbReference type="InterPro" id="IPR002034">
    <property type="entry name" value="AIPM/Hcit_synth_CS"/>
</dbReference>
<dbReference type="PROSITE" id="PS00815">
    <property type="entry name" value="AIPM_HOMOCIT_SYNTH_1"/>
    <property type="match status" value="1"/>
</dbReference>
<dbReference type="GO" id="GO:0046912">
    <property type="term" value="F:acyltransferase activity, acyl groups converted into alkyl on transfer"/>
    <property type="evidence" value="ECO:0007669"/>
    <property type="project" value="InterPro"/>
</dbReference>
<dbReference type="EMBL" id="PTJA01000002">
    <property type="protein sequence ID" value="PPK82390.1"/>
    <property type="molecule type" value="Genomic_DNA"/>
</dbReference>
<keyword evidence="1 2" id="KW-0808">Transferase</keyword>
<dbReference type="InterPro" id="IPR013785">
    <property type="entry name" value="Aldolase_TIM"/>
</dbReference>
<dbReference type="PANTHER" id="PTHR42880:SF1">
    <property type="entry name" value="ISOPROPYLMALATE_HOMOCITRATE_CITRAMALATE SYNTHASE FAMILY PROTEIN"/>
    <property type="match status" value="1"/>
</dbReference>
<feature type="domain" description="Pyruvate carboxyltransferase" evidence="3">
    <location>
        <begin position="5"/>
        <end position="253"/>
    </location>
</feature>
<keyword evidence="5" id="KW-1185">Reference proteome</keyword>